<dbReference type="Pfam" id="PF01168">
    <property type="entry name" value="Ala_racemase_N"/>
    <property type="match status" value="1"/>
</dbReference>
<dbReference type="PANTHER" id="PTHR10146:SF14">
    <property type="entry name" value="PYRIDOXAL PHOSPHATE HOMEOSTASIS PROTEIN"/>
    <property type="match status" value="1"/>
</dbReference>
<dbReference type="STRING" id="671143.DAMO_2290"/>
<keyword evidence="1 2" id="KW-0663">Pyridoxal phosphate</keyword>
<evidence type="ECO:0000256" key="2">
    <source>
        <dbReference type="HAMAP-Rule" id="MF_02087"/>
    </source>
</evidence>
<evidence type="ECO:0000256" key="3">
    <source>
        <dbReference type="PIRSR" id="PIRSR004848-1"/>
    </source>
</evidence>
<proteinExistence type="inferred from homology"/>
<dbReference type="CDD" id="cd00635">
    <property type="entry name" value="PLPDE_III_YBL036c_like"/>
    <property type="match status" value="1"/>
</dbReference>
<dbReference type="GO" id="GO:0030170">
    <property type="term" value="F:pyridoxal phosphate binding"/>
    <property type="evidence" value="ECO:0007669"/>
    <property type="project" value="UniProtKB-UniRule"/>
</dbReference>
<dbReference type="FunFam" id="3.20.20.10:FF:000018">
    <property type="entry name" value="Pyridoxal phosphate homeostasis protein"/>
    <property type="match status" value="1"/>
</dbReference>
<dbReference type="KEGG" id="mox:DAMO_2290"/>
<dbReference type="eggNOG" id="COG0325">
    <property type="taxonomic scope" value="Bacteria"/>
</dbReference>
<dbReference type="HAMAP" id="MF_02087">
    <property type="entry name" value="PLP_homeostasis"/>
    <property type="match status" value="1"/>
</dbReference>
<accession>D5MI47</accession>
<feature type="domain" description="Alanine racemase N-terminal" evidence="5">
    <location>
        <begin position="19"/>
        <end position="234"/>
    </location>
</feature>
<gene>
    <name evidence="6" type="primary">yggS</name>
    <name evidence="6" type="ORF">DAMO_2290</name>
</gene>
<feature type="modified residue" description="N6-(pyridoxal phosphate)lysine" evidence="2 3">
    <location>
        <position position="42"/>
    </location>
</feature>
<dbReference type="InterPro" id="IPR011078">
    <property type="entry name" value="PyrdxlP_homeostasis"/>
</dbReference>
<sequence>MKKGGLTERVKDRIEQVRQRMAEAAHRVGRDPDEIALVAVTKTVPIPRIREAIDVGVMLLGENRVQEASDKMALLSSLPVTWHLIGHLQTNKSRSAAELFGLIHSLDSVKLAVALDRHGAALAKQIRVLVEVNLGGEPSKTGVLEHDLVPLLESCRQFTHLVIEGLMAVPPFRRNPEDVRPFFRRLRLLRDEAARACPDCPLRHLSMGMSHDYEIAIEEGATLVRIGTAIFDERPVI</sequence>
<evidence type="ECO:0000313" key="7">
    <source>
        <dbReference type="Proteomes" id="UP000006898"/>
    </source>
</evidence>
<dbReference type="Gene3D" id="3.20.20.10">
    <property type="entry name" value="Alanine racemase"/>
    <property type="match status" value="1"/>
</dbReference>
<reference evidence="6 7" key="1">
    <citation type="journal article" date="2010" name="Nature">
        <title>Nitrite-driven anaerobic methane oxidation by oxygenic bacteria.</title>
        <authorList>
            <person name="Ettwig K.F."/>
            <person name="Butler M.K."/>
            <person name="Le Paslier D."/>
            <person name="Pelletier E."/>
            <person name="Mangenot S."/>
            <person name="Kuypers M.M.M."/>
            <person name="Schreiber F."/>
            <person name="Dutilh B.E."/>
            <person name="Zedelius J."/>
            <person name="de Beer D."/>
            <person name="Gloerich J."/>
            <person name="Wessels H.J.C.T."/>
            <person name="van Allen T."/>
            <person name="Luesken F."/>
            <person name="Wu M."/>
            <person name="van de Pas-Schoonen K.T."/>
            <person name="Op den Camp H.J.M."/>
            <person name="Janssen-Megens E.M."/>
            <person name="Francoijs K-J."/>
            <person name="Stunnenberg H."/>
            <person name="Weissenbach J."/>
            <person name="Jetten M.S.M."/>
            <person name="Strous M."/>
        </authorList>
    </citation>
    <scope>NUCLEOTIDE SEQUENCE [LARGE SCALE GENOMIC DNA]</scope>
</reference>
<protein>
    <recommendedName>
        <fullName evidence="2">Pyridoxal phosphate homeostasis protein</fullName>
        <shortName evidence="2">PLP homeostasis protein</shortName>
    </recommendedName>
</protein>
<organism evidence="6 7">
    <name type="scientific">Methylomirabilis oxygeniifera</name>
    <dbReference type="NCBI Taxonomy" id="671143"/>
    <lineage>
        <taxon>Bacteria</taxon>
        <taxon>Candidatus Methylomirabilota</taxon>
        <taxon>Candidatus Methylomirabilia</taxon>
        <taxon>Candidatus Methylomirabilales</taxon>
        <taxon>Candidatus Methylomirabilaceae</taxon>
        <taxon>Candidatus Methylomirabilis</taxon>
    </lineage>
</organism>
<evidence type="ECO:0000313" key="6">
    <source>
        <dbReference type="EMBL" id="CBE69340.1"/>
    </source>
</evidence>
<evidence type="ECO:0000259" key="5">
    <source>
        <dbReference type="Pfam" id="PF01168"/>
    </source>
</evidence>
<comment type="similarity">
    <text evidence="2 4">Belongs to the pyridoxal phosphate-binding protein YggS/PROSC family.</text>
</comment>
<dbReference type="PANTHER" id="PTHR10146">
    <property type="entry name" value="PROLINE SYNTHETASE CO-TRANSCRIBED BACTERIAL HOMOLOG PROTEIN"/>
    <property type="match status" value="1"/>
</dbReference>
<name>D5MI47_METO1</name>
<dbReference type="HOGENOM" id="CLU_059988_1_0_0"/>
<dbReference type="InterPro" id="IPR029066">
    <property type="entry name" value="PLP-binding_barrel"/>
</dbReference>
<dbReference type="SUPFAM" id="SSF51419">
    <property type="entry name" value="PLP-binding barrel"/>
    <property type="match status" value="1"/>
</dbReference>
<dbReference type="PATRIC" id="fig|671143.5.peg.2015"/>
<evidence type="ECO:0000256" key="1">
    <source>
        <dbReference type="ARBA" id="ARBA00022898"/>
    </source>
</evidence>
<dbReference type="EMBL" id="FP565575">
    <property type="protein sequence ID" value="CBE69340.1"/>
    <property type="molecule type" value="Genomic_DNA"/>
</dbReference>
<dbReference type="Proteomes" id="UP000006898">
    <property type="component" value="Chromosome"/>
</dbReference>
<evidence type="ECO:0000256" key="4">
    <source>
        <dbReference type="RuleBase" id="RU004514"/>
    </source>
</evidence>
<dbReference type="InterPro" id="IPR001608">
    <property type="entry name" value="Ala_racemase_N"/>
</dbReference>
<comment type="function">
    <text evidence="2">Pyridoxal 5'-phosphate (PLP)-binding protein, which is involved in PLP homeostasis.</text>
</comment>
<dbReference type="PIRSF" id="PIRSF004848">
    <property type="entry name" value="YBL036c_PLPDEIII"/>
    <property type="match status" value="1"/>
</dbReference>
<dbReference type="AlphaFoldDB" id="D5MI47"/>
<dbReference type="NCBIfam" id="TIGR00044">
    <property type="entry name" value="YggS family pyridoxal phosphate-dependent enzyme"/>
    <property type="match status" value="1"/>
</dbReference>
<comment type="cofactor">
    <cofactor evidence="3">
        <name>pyridoxal 5'-phosphate</name>
        <dbReference type="ChEBI" id="CHEBI:597326"/>
    </cofactor>
</comment>